<feature type="domain" description="DUF5673" evidence="2">
    <location>
        <begin position="93"/>
        <end position="158"/>
    </location>
</feature>
<accession>A0ABT4D787</accession>
<organism evidence="3 4">
    <name type="scientific">Clostridium aestuarii</name>
    <dbReference type="NCBI Taxonomy" id="338193"/>
    <lineage>
        <taxon>Bacteria</taxon>
        <taxon>Bacillati</taxon>
        <taxon>Bacillota</taxon>
        <taxon>Clostridia</taxon>
        <taxon>Eubacteriales</taxon>
        <taxon>Clostridiaceae</taxon>
        <taxon>Clostridium</taxon>
    </lineage>
</organism>
<dbReference type="Proteomes" id="UP001078443">
    <property type="component" value="Unassembled WGS sequence"/>
</dbReference>
<reference evidence="3" key="1">
    <citation type="submission" date="2022-12" db="EMBL/GenBank/DDBJ databases">
        <authorList>
            <person name="Wang J."/>
        </authorList>
    </citation>
    <scope>NUCLEOTIDE SEQUENCE</scope>
    <source>
        <strain evidence="3">HY-45-18</strain>
    </source>
</reference>
<dbReference type="InterPro" id="IPR043730">
    <property type="entry name" value="DUF5673"/>
</dbReference>
<sequence>MGWTIALYILIIVEFYFVLKELNIGNYRGKFILKINSERNISIFWTVLLVLWSVFMFFRIISYISYKQIYLKDIKVNIFWIGFSLQRIITDRNYSQIRENGISVSSGFYKWNRFKSYQWISSNTIQFKVEGIFKSFDEEIELKNQDKEKIDEILQKHMELLDSQIIAEKRELTADEIKN</sequence>
<feature type="transmembrane region" description="Helical" evidence="1">
    <location>
        <begin position="43"/>
        <end position="66"/>
    </location>
</feature>
<dbReference type="Pfam" id="PF18923">
    <property type="entry name" value="DUF5673"/>
    <property type="match status" value="1"/>
</dbReference>
<comment type="caution">
    <text evidence="3">The sequence shown here is derived from an EMBL/GenBank/DDBJ whole genome shotgun (WGS) entry which is preliminary data.</text>
</comment>
<dbReference type="RefSeq" id="WP_268042605.1">
    <property type="nucleotide sequence ID" value="NZ_JAPQER010000014.1"/>
</dbReference>
<keyword evidence="1" id="KW-0472">Membrane</keyword>
<evidence type="ECO:0000313" key="3">
    <source>
        <dbReference type="EMBL" id="MCY6485873.1"/>
    </source>
</evidence>
<dbReference type="EMBL" id="JAPQER010000014">
    <property type="protein sequence ID" value="MCY6485873.1"/>
    <property type="molecule type" value="Genomic_DNA"/>
</dbReference>
<protein>
    <submittedName>
        <fullName evidence="3">DUF5673 domain-containing protein</fullName>
    </submittedName>
</protein>
<proteinExistence type="predicted"/>
<feature type="transmembrane region" description="Helical" evidence="1">
    <location>
        <begin position="6"/>
        <end position="22"/>
    </location>
</feature>
<keyword evidence="4" id="KW-1185">Reference proteome</keyword>
<evidence type="ECO:0000313" key="4">
    <source>
        <dbReference type="Proteomes" id="UP001078443"/>
    </source>
</evidence>
<evidence type="ECO:0000259" key="2">
    <source>
        <dbReference type="Pfam" id="PF18923"/>
    </source>
</evidence>
<name>A0ABT4D787_9CLOT</name>
<keyword evidence="1" id="KW-0812">Transmembrane</keyword>
<evidence type="ECO:0000256" key="1">
    <source>
        <dbReference type="SAM" id="Phobius"/>
    </source>
</evidence>
<gene>
    <name evidence="3" type="ORF">OW763_16300</name>
</gene>
<keyword evidence="1" id="KW-1133">Transmembrane helix</keyword>